<protein>
    <submittedName>
        <fullName evidence="13">Uncharacterized protein</fullName>
    </submittedName>
</protein>
<dbReference type="InterPro" id="IPR002067">
    <property type="entry name" value="MCP"/>
</dbReference>
<dbReference type="Proteomes" id="UP001165082">
    <property type="component" value="Unassembled WGS sequence"/>
</dbReference>
<evidence type="ECO:0000256" key="6">
    <source>
        <dbReference type="ARBA" id="ARBA00022792"/>
    </source>
</evidence>
<evidence type="ECO:0000313" key="13">
    <source>
        <dbReference type="EMBL" id="GMI21725.1"/>
    </source>
</evidence>
<keyword evidence="12" id="KW-0732">Signal</keyword>
<dbReference type="GO" id="GO:0005743">
    <property type="term" value="C:mitochondrial inner membrane"/>
    <property type="evidence" value="ECO:0007669"/>
    <property type="project" value="UniProtKB-SubCell"/>
</dbReference>
<evidence type="ECO:0000256" key="7">
    <source>
        <dbReference type="ARBA" id="ARBA00022989"/>
    </source>
</evidence>
<keyword evidence="8" id="KW-0496">Mitochondrion</keyword>
<dbReference type="GO" id="GO:0005315">
    <property type="term" value="F:phosphate transmembrane transporter activity"/>
    <property type="evidence" value="ECO:0007669"/>
    <property type="project" value="InterPro"/>
</dbReference>
<sequence length="308" mass="32108">MKVFKSLIFGALLFAGDAGVQAEAPDYRFFVAGGVCAACSHGITTPIDVVKTKIQTNPSKYKGGMLKAAKEIVAEEGPGYLLAGLGPTVVGYGLEGAAKFGFYESLKPISMKAIDNKAVAFLVASIVAGAVASVLLCPMESTRIRLVTDPKFASGLITGLPKLIKEEGLVSTFDGLAAMLAKQVPYTLGKQVSFDVFAGMLYSLADSMNLDGENMKFVISFGAAFCAAILACLSSQPGDMVLTQTYKGKSSGKGFGDIVSDIWAEGGIPAFFSGTGARLVHVISIITSQLMIYDLVKMGLGLPATGSH</sequence>
<evidence type="ECO:0000256" key="3">
    <source>
        <dbReference type="ARBA" id="ARBA00022448"/>
    </source>
</evidence>
<feature type="chain" id="PRO_5040753299" evidence="12">
    <location>
        <begin position="23"/>
        <end position="308"/>
    </location>
</feature>
<keyword evidence="3 11" id="KW-0813">Transport</keyword>
<keyword evidence="7" id="KW-1133">Transmembrane helix</keyword>
<evidence type="ECO:0000256" key="11">
    <source>
        <dbReference type="RuleBase" id="RU000488"/>
    </source>
</evidence>
<dbReference type="AlphaFoldDB" id="A0A9W7FXM5"/>
<keyword evidence="5" id="KW-0677">Repeat</keyword>
<evidence type="ECO:0000256" key="5">
    <source>
        <dbReference type="ARBA" id="ARBA00022737"/>
    </source>
</evidence>
<evidence type="ECO:0000256" key="8">
    <source>
        <dbReference type="ARBA" id="ARBA00023128"/>
    </source>
</evidence>
<evidence type="ECO:0000256" key="10">
    <source>
        <dbReference type="PROSITE-ProRule" id="PRU00282"/>
    </source>
</evidence>
<accession>A0A9W7FXM5</accession>
<dbReference type="PANTHER" id="PTHR45671:SF12">
    <property type="entry name" value="MITOCHONDRIAL PHOSPHATE CARRIER PROTEIN"/>
    <property type="match status" value="1"/>
</dbReference>
<reference evidence="13" key="1">
    <citation type="submission" date="2022-07" db="EMBL/GenBank/DDBJ databases">
        <title>Genome analysis of Parmales, a sister group of diatoms, reveals the evolutionary specialization of diatoms from phago-mixotrophs to photoautotrophs.</title>
        <authorList>
            <person name="Ban H."/>
            <person name="Sato S."/>
            <person name="Yoshikawa S."/>
            <person name="Kazumasa Y."/>
            <person name="Nakamura Y."/>
            <person name="Ichinomiya M."/>
            <person name="Saitoh K."/>
            <person name="Sato N."/>
            <person name="Blanc-Mathieu R."/>
            <person name="Endo H."/>
            <person name="Kuwata A."/>
            <person name="Ogata H."/>
        </authorList>
    </citation>
    <scope>NUCLEOTIDE SEQUENCE</scope>
</reference>
<dbReference type="OrthoDB" id="427452at2759"/>
<dbReference type="Gene3D" id="1.50.40.10">
    <property type="entry name" value="Mitochondrial carrier domain"/>
    <property type="match status" value="1"/>
</dbReference>
<comment type="similarity">
    <text evidence="2 11">Belongs to the mitochondrial carrier (TC 2.A.29) family.</text>
</comment>
<comment type="subcellular location">
    <subcellularLocation>
        <location evidence="1">Mitochondrion inner membrane</location>
        <topology evidence="1">Multi-pass membrane protein</topology>
    </subcellularLocation>
</comment>
<feature type="repeat" description="Solcar" evidence="10">
    <location>
        <begin position="215"/>
        <end position="299"/>
    </location>
</feature>
<evidence type="ECO:0000256" key="9">
    <source>
        <dbReference type="ARBA" id="ARBA00023136"/>
    </source>
</evidence>
<feature type="repeat" description="Solcar" evidence="10">
    <location>
        <begin position="116"/>
        <end position="200"/>
    </location>
</feature>
<dbReference type="InterPro" id="IPR044677">
    <property type="entry name" value="SLC25A3/Pic2/Mir1-like"/>
</dbReference>
<proteinExistence type="inferred from homology"/>
<evidence type="ECO:0000313" key="14">
    <source>
        <dbReference type="Proteomes" id="UP001165082"/>
    </source>
</evidence>
<evidence type="ECO:0000256" key="4">
    <source>
        <dbReference type="ARBA" id="ARBA00022692"/>
    </source>
</evidence>
<dbReference type="Pfam" id="PF00153">
    <property type="entry name" value="Mito_carr"/>
    <property type="match status" value="3"/>
</dbReference>
<keyword evidence="4 10" id="KW-0812">Transmembrane</keyword>
<dbReference type="InterPro" id="IPR023395">
    <property type="entry name" value="MCP_dom_sf"/>
</dbReference>
<dbReference type="PANTHER" id="PTHR45671">
    <property type="entry name" value="SOLUTE CARRIER FAMILY 25 (MITOCHONDRIAL CARRIER PHOSPHATE CARRIER), MEMBER 3, LIKE-RELATED-RELATED"/>
    <property type="match status" value="1"/>
</dbReference>
<keyword evidence="6" id="KW-0999">Mitochondrion inner membrane</keyword>
<dbReference type="EMBL" id="BRXZ01008116">
    <property type="protein sequence ID" value="GMI21725.1"/>
    <property type="molecule type" value="Genomic_DNA"/>
</dbReference>
<dbReference type="InterPro" id="IPR018108">
    <property type="entry name" value="MCP_transmembrane"/>
</dbReference>
<evidence type="ECO:0000256" key="12">
    <source>
        <dbReference type="SAM" id="SignalP"/>
    </source>
</evidence>
<gene>
    <name evidence="13" type="ORF">TrRE_jg6349</name>
</gene>
<feature type="signal peptide" evidence="12">
    <location>
        <begin position="1"/>
        <end position="22"/>
    </location>
</feature>
<dbReference type="PRINTS" id="PR00926">
    <property type="entry name" value="MITOCARRIER"/>
</dbReference>
<feature type="repeat" description="Solcar" evidence="10">
    <location>
        <begin position="24"/>
        <end position="109"/>
    </location>
</feature>
<name>A0A9W7FXM5_9STRA</name>
<keyword evidence="14" id="KW-1185">Reference proteome</keyword>
<comment type="caution">
    <text evidence="13">The sequence shown here is derived from an EMBL/GenBank/DDBJ whole genome shotgun (WGS) entry which is preliminary data.</text>
</comment>
<organism evidence="13 14">
    <name type="scientific">Triparma retinervis</name>
    <dbReference type="NCBI Taxonomy" id="2557542"/>
    <lineage>
        <taxon>Eukaryota</taxon>
        <taxon>Sar</taxon>
        <taxon>Stramenopiles</taxon>
        <taxon>Ochrophyta</taxon>
        <taxon>Bolidophyceae</taxon>
        <taxon>Parmales</taxon>
        <taxon>Triparmaceae</taxon>
        <taxon>Triparma</taxon>
    </lineage>
</organism>
<dbReference type="PROSITE" id="PS50920">
    <property type="entry name" value="SOLCAR"/>
    <property type="match status" value="3"/>
</dbReference>
<dbReference type="GO" id="GO:1990547">
    <property type="term" value="P:mitochondrial phosphate ion transmembrane transport"/>
    <property type="evidence" value="ECO:0007669"/>
    <property type="project" value="InterPro"/>
</dbReference>
<evidence type="ECO:0000256" key="1">
    <source>
        <dbReference type="ARBA" id="ARBA00004448"/>
    </source>
</evidence>
<dbReference type="SUPFAM" id="SSF103506">
    <property type="entry name" value="Mitochondrial carrier"/>
    <property type="match status" value="1"/>
</dbReference>
<evidence type="ECO:0000256" key="2">
    <source>
        <dbReference type="ARBA" id="ARBA00006375"/>
    </source>
</evidence>
<keyword evidence="9 10" id="KW-0472">Membrane</keyword>